<reference evidence="5 6" key="1">
    <citation type="submission" date="2014-04" db="EMBL/GenBank/DDBJ databases">
        <authorList>
            <consortium name="DOE Joint Genome Institute"/>
            <person name="Kuo A."/>
            <person name="Girlanda M."/>
            <person name="Perotto S."/>
            <person name="Kohler A."/>
            <person name="Nagy L.G."/>
            <person name="Floudas D."/>
            <person name="Copeland A."/>
            <person name="Barry K.W."/>
            <person name="Cichocki N."/>
            <person name="Veneault-Fourrey C."/>
            <person name="LaButti K."/>
            <person name="Lindquist E.A."/>
            <person name="Lipzen A."/>
            <person name="Lundell T."/>
            <person name="Morin E."/>
            <person name="Murat C."/>
            <person name="Sun H."/>
            <person name="Tunlid A."/>
            <person name="Henrissat B."/>
            <person name="Grigoriev I.V."/>
            <person name="Hibbett D.S."/>
            <person name="Martin F."/>
            <person name="Nordberg H.P."/>
            <person name="Cantor M.N."/>
            <person name="Hua S.X."/>
        </authorList>
    </citation>
    <scope>NUCLEOTIDE SEQUENCE [LARGE SCALE GENOMIC DNA]</scope>
    <source>
        <strain evidence="5 6">MUT 4182</strain>
    </source>
</reference>
<gene>
    <name evidence="5" type="ORF">M407DRAFT_25665</name>
</gene>
<dbReference type="InterPro" id="IPR048720">
    <property type="entry name" value="PROPPIN"/>
</dbReference>
<dbReference type="AlphaFoldDB" id="A0A0C3Q6L1"/>
<dbReference type="OrthoDB" id="1667587at2759"/>
<dbReference type="STRING" id="1051891.A0A0C3Q6L1"/>
<feature type="region of interest" description="Disordered" evidence="4">
    <location>
        <begin position="365"/>
        <end position="405"/>
    </location>
</feature>
<reference evidence="6" key="2">
    <citation type="submission" date="2015-01" db="EMBL/GenBank/DDBJ databases">
        <title>Evolutionary Origins and Diversification of the Mycorrhizal Mutualists.</title>
        <authorList>
            <consortium name="DOE Joint Genome Institute"/>
            <consortium name="Mycorrhizal Genomics Consortium"/>
            <person name="Kohler A."/>
            <person name="Kuo A."/>
            <person name="Nagy L.G."/>
            <person name="Floudas D."/>
            <person name="Copeland A."/>
            <person name="Barry K.W."/>
            <person name="Cichocki N."/>
            <person name="Veneault-Fourrey C."/>
            <person name="LaButti K."/>
            <person name="Lindquist E.A."/>
            <person name="Lipzen A."/>
            <person name="Lundell T."/>
            <person name="Morin E."/>
            <person name="Murat C."/>
            <person name="Riley R."/>
            <person name="Ohm R."/>
            <person name="Sun H."/>
            <person name="Tunlid A."/>
            <person name="Henrissat B."/>
            <person name="Grigoriev I.V."/>
            <person name="Hibbett D.S."/>
            <person name="Martin F."/>
        </authorList>
    </citation>
    <scope>NUCLEOTIDE SEQUENCE [LARGE SCALE GENOMIC DNA]</scope>
    <source>
        <strain evidence="6">MUT 4182</strain>
    </source>
</reference>
<proteinExistence type="inferred from homology"/>
<dbReference type="InterPro" id="IPR036322">
    <property type="entry name" value="WD40_repeat_dom_sf"/>
</dbReference>
<protein>
    <submittedName>
        <fullName evidence="5">Uncharacterized protein</fullName>
    </submittedName>
</protein>
<keyword evidence="1" id="KW-0853">WD repeat</keyword>
<accession>A0A0C3Q6L1</accession>
<keyword evidence="6" id="KW-1185">Reference proteome</keyword>
<dbReference type="Pfam" id="PF21032">
    <property type="entry name" value="PROPPIN"/>
    <property type="match status" value="1"/>
</dbReference>
<dbReference type="Gene3D" id="2.130.10.10">
    <property type="entry name" value="YVTN repeat-like/Quinoprotein amine dehydrogenase"/>
    <property type="match status" value="1"/>
</dbReference>
<feature type="compositionally biased region" description="Pro residues" evidence="4">
    <location>
        <begin position="369"/>
        <end position="378"/>
    </location>
</feature>
<dbReference type="InterPro" id="IPR015943">
    <property type="entry name" value="WD40/YVTN_repeat-like_dom_sf"/>
</dbReference>
<keyword evidence="2" id="KW-0677">Repeat</keyword>
<feature type="compositionally biased region" description="Low complexity" evidence="4">
    <location>
        <begin position="425"/>
        <end position="445"/>
    </location>
</feature>
<dbReference type="GO" id="GO:0005737">
    <property type="term" value="C:cytoplasm"/>
    <property type="evidence" value="ECO:0007669"/>
    <property type="project" value="UniProtKB-ARBA"/>
</dbReference>
<dbReference type="HOGENOM" id="CLU_039768_0_0_1"/>
<feature type="region of interest" description="Disordered" evidence="4">
    <location>
        <begin position="425"/>
        <end position="484"/>
    </location>
</feature>
<evidence type="ECO:0000313" key="5">
    <source>
        <dbReference type="EMBL" id="KIO25025.1"/>
    </source>
</evidence>
<name>A0A0C3Q6L1_9AGAM</name>
<dbReference type="PANTHER" id="PTHR11227">
    <property type="entry name" value="WD-REPEAT PROTEIN INTERACTING WITH PHOSPHOINOSIDES WIPI -RELATED"/>
    <property type="match status" value="1"/>
</dbReference>
<feature type="compositionally biased region" description="Pro residues" evidence="4">
    <location>
        <begin position="179"/>
        <end position="192"/>
    </location>
</feature>
<evidence type="ECO:0000256" key="4">
    <source>
        <dbReference type="SAM" id="MobiDB-lite"/>
    </source>
</evidence>
<feature type="compositionally biased region" description="Basic and acidic residues" evidence="4">
    <location>
        <begin position="463"/>
        <end position="480"/>
    </location>
</feature>
<organism evidence="5 6">
    <name type="scientific">Tulasnella calospora MUT 4182</name>
    <dbReference type="NCBI Taxonomy" id="1051891"/>
    <lineage>
        <taxon>Eukaryota</taxon>
        <taxon>Fungi</taxon>
        <taxon>Dikarya</taxon>
        <taxon>Basidiomycota</taxon>
        <taxon>Agaricomycotina</taxon>
        <taxon>Agaricomycetes</taxon>
        <taxon>Cantharellales</taxon>
        <taxon>Tulasnellaceae</taxon>
        <taxon>Tulasnella</taxon>
    </lineage>
</organism>
<evidence type="ECO:0000256" key="3">
    <source>
        <dbReference type="ARBA" id="ARBA00025740"/>
    </source>
</evidence>
<sequence>MHRGRASITSTAPTNIVDARFDADCSIFATSTPHGFAVYKTNPLKLIRRRNLTGTISKILPLHSTNLIFLVGGGRNPQYPPNKVILWDEALGRVVGEIEFSEQVRGLACRRGTLVVALKRRVVQFEISPQGIVKTREWDTCDNERGLVALATAEGSTLLIMPGPPGPNAGHVRLVHLKPCPPKPPPSPPPNTAPSKESTSSSSFAPPRDPVSIIKAHTTSLSCLAVTRSGRYLATTSSRGTLLRVWDTLNGQMVREFRRGADQAFIYGIAFRPDEAEICVWSDKGTIHIFKIHDSEGAGNRVSAFSSLSAYLPKYVGSEWSYAEFRLPSSSKHIALSAASAGTVIQAPDPDAAEEEKATVGWIQVSLPPSIPPPPPLSSSPSSKSSRRPSSSSSKPGTPQQPPQPKTEYQLIALAFSGGWYRLSPSPSSTTASSSRSSSFGESGSVGRPGFFRGSPSVASSRPTEKGKERAHNQERDEGKARRKCQILEYKRFGEWDGW</sequence>
<feature type="compositionally biased region" description="Low complexity" evidence="4">
    <location>
        <begin position="193"/>
        <end position="203"/>
    </location>
</feature>
<comment type="similarity">
    <text evidence="3">Belongs to the WD repeat PROPPIN family.</text>
</comment>
<dbReference type="Proteomes" id="UP000054248">
    <property type="component" value="Unassembled WGS sequence"/>
</dbReference>
<evidence type="ECO:0000256" key="1">
    <source>
        <dbReference type="ARBA" id="ARBA00022574"/>
    </source>
</evidence>
<dbReference type="InterPro" id="IPR001680">
    <property type="entry name" value="WD40_rpt"/>
</dbReference>
<evidence type="ECO:0000256" key="2">
    <source>
        <dbReference type="ARBA" id="ARBA00022737"/>
    </source>
</evidence>
<dbReference type="SMART" id="SM00320">
    <property type="entry name" value="WD40"/>
    <property type="match status" value="2"/>
</dbReference>
<evidence type="ECO:0000313" key="6">
    <source>
        <dbReference type="Proteomes" id="UP000054248"/>
    </source>
</evidence>
<feature type="compositionally biased region" description="Low complexity" evidence="4">
    <location>
        <begin position="379"/>
        <end position="398"/>
    </location>
</feature>
<feature type="region of interest" description="Disordered" evidence="4">
    <location>
        <begin position="170"/>
        <end position="209"/>
    </location>
</feature>
<dbReference type="EMBL" id="KN823050">
    <property type="protein sequence ID" value="KIO25025.1"/>
    <property type="molecule type" value="Genomic_DNA"/>
</dbReference>
<dbReference type="SUPFAM" id="SSF50978">
    <property type="entry name" value="WD40 repeat-like"/>
    <property type="match status" value="1"/>
</dbReference>